<dbReference type="InterPro" id="IPR036390">
    <property type="entry name" value="WH_DNA-bd_sf"/>
</dbReference>
<comment type="caution">
    <text evidence="11">The sequence shown here is derived from an EMBL/GenBank/DDBJ whole genome shotgun (WGS) entry which is preliminary data.</text>
</comment>
<keyword evidence="2" id="KW-0963">Cytoplasm</keyword>
<evidence type="ECO:0000313" key="11">
    <source>
        <dbReference type="EMBL" id="MDQ0167609.1"/>
    </source>
</evidence>
<dbReference type="RefSeq" id="WP_343834504.1">
    <property type="nucleotide sequence ID" value="NZ_BAAADK010000008.1"/>
</dbReference>
<dbReference type="SUPFAM" id="SSF52172">
    <property type="entry name" value="CheY-like"/>
    <property type="match status" value="1"/>
</dbReference>
<evidence type="ECO:0000256" key="6">
    <source>
        <dbReference type="ARBA" id="ARBA00023125"/>
    </source>
</evidence>
<keyword evidence="8" id="KW-0804">Transcription</keyword>
<comment type="subcellular location">
    <subcellularLocation>
        <location evidence="1">Cytoplasm</location>
    </subcellularLocation>
</comment>
<dbReference type="PROSITE" id="PS50110">
    <property type="entry name" value="RESPONSE_REGULATORY"/>
    <property type="match status" value="1"/>
</dbReference>
<dbReference type="Gene3D" id="3.40.50.2300">
    <property type="match status" value="1"/>
</dbReference>
<evidence type="ECO:0000256" key="4">
    <source>
        <dbReference type="ARBA" id="ARBA00023012"/>
    </source>
</evidence>
<dbReference type="CDD" id="cd19925">
    <property type="entry name" value="REC_citrate_TCS"/>
    <property type="match status" value="1"/>
</dbReference>
<evidence type="ECO:0000256" key="9">
    <source>
        <dbReference type="PROSITE-ProRule" id="PRU00169"/>
    </source>
</evidence>
<sequence length="239" mass="27346">MIQVLIIEDDPMVAKFNGIYLNQVEGFELTGTADGIAAGWQILNRSTIDLVLLDIYMNQENGLQLLVDLRKMNYPADVIVISSANDPESIQTALRYGAVDYLIKPFDFERFQEALLQYKLRREGMQKESLRQTELDALFHSKLPNKDQMEELLPKGITKETYHRVLRDLTKLKGWFSTAELSDVTGISRVSLRKYLRFLEEGGLLQSDISYEGSGRPFHKYKLSTGGRDYVLSVINKED</sequence>
<dbReference type="SUPFAM" id="SSF46785">
    <property type="entry name" value="Winged helix' DNA-binding domain"/>
    <property type="match status" value="1"/>
</dbReference>
<feature type="modified residue" description="4-aspartylphosphate" evidence="9">
    <location>
        <position position="54"/>
    </location>
</feature>
<evidence type="ECO:0000256" key="1">
    <source>
        <dbReference type="ARBA" id="ARBA00004496"/>
    </source>
</evidence>
<dbReference type="EMBL" id="JAUSTY010000017">
    <property type="protein sequence ID" value="MDQ0167609.1"/>
    <property type="molecule type" value="Genomic_DNA"/>
</dbReference>
<dbReference type="SMART" id="SM00448">
    <property type="entry name" value="REC"/>
    <property type="match status" value="1"/>
</dbReference>
<evidence type="ECO:0000256" key="8">
    <source>
        <dbReference type="ARBA" id="ARBA00023163"/>
    </source>
</evidence>
<evidence type="ECO:0000313" key="12">
    <source>
        <dbReference type="Proteomes" id="UP001235840"/>
    </source>
</evidence>
<dbReference type="InterPro" id="IPR051271">
    <property type="entry name" value="2C-system_Tx_regulators"/>
</dbReference>
<dbReference type="PIRSF" id="PIRSF006171">
    <property type="entry name" value="RR_citrat_malat"/>
    <property type="match status" value="1"/>
</dbReference>
<dbReference type="Proteomes" id="UP001235840">
    <property type="component" value="Unassembled WGS sequence"/>
</dbReference>
<evidence type="ECO:0000256" key="7">
    <source>
        <dbReference type="ARBA" id="ARBA00023159"/>
    </source>
</evidence>
<dbReference type="InterPro" id="IPR011006">
    <property type="entry name" value="CheY-like_superfamily"/>
</dbReference>
<protein>
    <submittedName>
        <fullName evidence="11">Response regulator of citrate/malate metabolism</fullName>
    </submittedName>
</protein>
<reference evidence="11 12" key="1">
    <citation type="submission" date="2023-07" db="EMBL/GenBank/DDBJ databases">
        <title>Genomic Encyclopedia of Type Strains, Phase IV (KMG-IV): sequencing the most valuable type-strain genomes for metagenomic binning, comparative biology and taxonomic classification.</title>
        <authorList>
            <person name="Goeker M."/>
        </authorList>
    </citation>
    <scope>NUCLEOTIDE SEQUENCE [LARGE SCALE GENOMIC DNA]</scope>
    <source>
        <strain evidence="11 12">DSM 12751</strain>
    </source>
</reference>
<evidence type="ECO:0000256" key="3">
    <source>
        <dbReference type="ARBA" id="ARBA00022553"/>
    </source>
</evidence>
<evidence type="ECO:0000259" key="10">
    <source>
        <dbReference type="PROSITE" id="PS50110"/>
    </source>
</evidence>
<keyword evidence="3 9" id="KW-0597">Phosphoprotein</keyword>
<accession>A0ABT9W2Y6</accession>
<organism evidence="11 12">
    <name type="scientific">Caldalkalibacillus horti</name>
    <dbReference type="NCBI Taxonomy" id="77523"/>
    <lineage>
        <taxon>Bacteria</taxon>
        <taxon>Bacillati</taxon>
        <taxon>Bacillota</taxon>
        <taxon>Bacilli</taxon>
        <taxon>Bacillales</taxon>
        <taxon>Bacillaceae</taxon>
        <taxon>Caldalkalibacillus</taxon>
    </lineage>
</organism>
<keyword evidence="4" id="KW-0902">Two-component regulatory system</keyword>
<proteinExistence type="predicted"/>
<evidence type="ECO:0000256" key="5">
    <source>
        <dbReference type="ARBA" id="ARBA00023015"/>
    </source>
</evidence>
<gene>
    <name evidence="11" type="ORF">J2S11_003534</name>
</gene>
<feature type="domain" description="Response regulatory" evidence="10">
    <location>
        <begin position="3"/>
        <end position="119"/>
    </location>
</feature>
<dbReference type="Pfam" id="PF00072">
    <property type="entry name" value="Response_reg"/>
    <property type="match status" value="1"/>
</dbReference>
<keyword evidence="5" id="KW-0805">Transcription regulation</keyword>
<keyword evidence="12" id="KW-1185">Reference proteome</keyword>
<keyword evidence="7" id="KW-0010">Activator</keyword>
<dbReference type="InterPro" id="IPR001789">
    <property type="entry name" value="Sig_transdc_resp-reg_receiver"/>
</dbReference>
<dbReference type="PANTHER" id="PTHR45526:SF1">
    <property type="entry name" value="TRANSCRIPTIONAL REGULATORY PROTEIN DCUR-RELATED"/>
    <property type="match status" value="1"/>
</dbReference>
<dbReference type="PANTHER" id="PTHR45526">
    <property type="entry name" value="TRANSCRIPTIONAL REGULATORY PROTEIN DPIA"/>
    <property type="match status" value="1"/>
</dbReference>
<evidence type="ECO:0000256" key="2">
    <source>
        <dbReference type="ARBA" id="ARBA00022490"/>
    </source>
</evidence>
<keyword evidence="6" id="KW-0238">DNA-binding</keyword>
<dbReference type="InterPro" id="IPR024187">
    <property type="entry name" value="Sig_transdc_resp-reg_cit/mal"/>
</dbReference>
<name>A0ABT9W2Y6_9BACI</name>